<dbReference type="InterPro" id="IPR041736">
    <property type="entry name" value="4OHPhenylPyrv_dOase_N"/>
</dbReference>
<dbReference type="InterPro" id="IPR037523">
    <property type="entry name" value="VOC_core"/>
</dbReference>
<keyword evidence="4 5" id="KW-0408">Iron</keyword>
<evidence type="ECO:0000259" key="6">
    <source>
        <dbReference type="PROSITE" id="PS51819"/>
    </source>
</evidence>
<feature type="binding site" evidence="5">
    <location>
        <position position="314"/>
    </location>
    <ligand>
        <name>Fe cation</name>
        <dbReference type="ChEBI" id="CHEBI:24875"/>
    </ligand>
</feature>
<keyword evidence="7" id="KW-0560">Oxidoreductase</keyword>
<dbReference type="InterPro" id="IPR005956">
    <property type="entry name" value="4OHPhenylPyrv_dOase"/>
</dbReference>
<dbReference type="GO" id="GO:0006572">
    <property type="term" value="P:L-tyrosine catabolic process"/>
    <property type="evidence" value="ECO:0007669"/>
    <property type="project" value="TreeGrafter"/>
</dbReference>
<dbReference type="Pfam" id="PF14696">
    <property type="entry name" value="Glyoxalase_5"/>
    <property type="match status" value="1"/>
</dbReference>
<dbReference type="GO" id="GO:0003868">
    <property type="term" value="F:4-hydroxyphenylpyruvate dioxygenase activity"/>
    <property type="evidence" value="ECO:0007669"/>
    <property type="project" value="UniProtKB-EC"/>
</dbReference>
<evidence type="ECO:0000256" key="2">
    <source>
        <dbReference type="ARBA" id="ARBA00022723"/>
    </source>
</evidence>
<feature type="domain" description="VOC" evidence="6">
    <location>
        <begin position="2"/>
        <end position="126"/>
    </location>
</feature>
<evidence type="ECO:0000256" key="1">
    <source>
        <dbReference type="ARBA" id="ARBA00005877"/>
    </source>
</evidence>
<name>A0AA97AKP5_9CYAN</name>
<dbReference type="InterPro" id="IPR029068">
    <property type="entry name" value="Glyas_Bleomycin-R_OHBP_Dase"/>
</dbReference>
<dbReference type="PROSITE" id="PS51819">
    <property type="entry name" value="VOC"/>
    <property type="match status" value="2"/>
</dbReference>
<dbReference type="GO" id="GO:0046872">
    <property type="term" value="F:metal ion binding"/>
    <property type="evidence" value="ECO:0007669"/>
    <property type="project" value="UniProtKB-KW"/>
</dbReference>
<evidence type="ECO:0000256" key="3">
    <source>
        <dbReference type="ARBA" id="ARBA00022737"/>
    </source>
</evidence>
<keyword evidence="2 5" id="KW-0479">Metal-binding</keyword>
<dbReference type="CDD" id="cd08342">
    <property type="entry name" value="HPPD_N_like"/>
    <property type="match status" value="1"/>
</dbReference>
<sequence>MNIDHVHFYVEDASRWQKWFTQTFGFQQIATHRTAHSITVELGNSAIRFWVSSPCSQASPIAAYLQRHPAGVADLAFQVASLETVLQRAVEAGATILQPIQYSQSRQQKTAQIRGWGDLQHTLIEPIHASSPANPDRFTSDRTGSEFIGIDHVVLNVEQGDLERAIGWYEAVFGLQRRQNFAIQTERSGLCSQVLCHPGGSVQFPINEPASSTSQIQEFLDWNRGPGIQHLALRTDQILPLIAQLRQRGLAFLSVPMTYYEQLGQRPGFQFSLQEWQAMAQQEVLADWPPDNPQALLLQAFTQPIFDQPTFFFELIERRTYRLEMPYGQNHQPMRTAEGFGEGNFRALFEAIEREQIKRGSLR</sequence>
<organism evidence="7">
    <name type="scientific">Leptolyngbya sp. NK1-12</name>
    <dbReference type="NCBI Taxonomy" id="2547451"/>
    <lineage>
        <taxon>Bacteria</taxon>
        <taxon>Bacillati</taxon>
        <taxon>Cyanobacteriota</taxon>
        <taxon>Cyanophyceae</taxon>
        <taxon>Leptolyngbyales</taxon>
        <taxon>Leptolyngbyaceae</taxon>
        <taxon>Leptolyngbya group</taxon>
        <taxon>Leptolyngbya</taxon>
    </lineage>
</organism>
<dbReference type="SUPFAM" id="SSF54593">
    <property type="entry name" value="Glyoxalase/Bleomycin resistance protein/Dihydroxybiphenyl dioxygenase"/>
    <property type="match status" value="1"/>
</dbReference>
<accession>A0AA97AKP5</accession>
<dbReference type="AlphaFoldDB" id="A0AA97AKP5"/>
<evidence type="ECO:0000256" key="4">
    <source>
        <dbReference type="ARBA" id="ARBA00023004"/>
    </source>
</evidence>
<dbReference type="PIRSF" id="PIRSF009283">
    <property type="entry name" value="HPP_dOase"/>
    <property type="match status" value="1"/>
</dbReference>
<dbReference type="NCBIfam" id="TIGR01263">
    <property type="entry name" value="4HPPD"/>
    <property type="match status" value="1"/>
</dbReference>
<dbReference type="EMBL" id="CP053586">
    <property type="protein sequence ID" value="WNZ26416.1"/>
    <property type="molecule type" value="Genomic_DNA"/>
</dbReference>
<evidence type="ECO:0000256" key="5">
    <source>
        <dbReference type="PIRSR" id="PIRSR009283-1"/>
    </source>
</evidence>
<keyword evidence="3" id="KW-0677">Repeat</keyword>
<evidence type="ECO:0000313" key="7">
    <source>
        <dbReference type="EMBL" id="WNZ26416.1"/>
    </source>
</evidence>
<dbReference type="PANTHER" id="PTHR11959">
    <property type="entry name" value="4-HYDROXYPHENYLPYRUVATE DIOXYGENASE"/>
    <property type="match status" value="1"/>
</dbReference>
<feature type="domain" description="VOC" evidence="6">
    <location>
        <begin position="149"/>
        <end position="303"/>
    </location>
</feature>
<comment type="similarity">
    <text evidence="1">Belongs to the 4HPPD family.</text>
</comment>
<dbReference type="InterPro" id="IPR041735">
    <property type="entry name" value="4OHPhenylPyrv_dOase_C"/>
</dbReference>
<proteinExistence type="inferred from homology"/>
<dbReference type="EC" id="1.13.11.27" evidence="7"/>
<dbReference type="Gene3D" id="3.10.180.10">
    <property type="entry name" value="2,3-Dihydroxybiphenyl 1,2-Dioxygenase, domain 1"/>
    <property type="match status" value="2"/>
</dbReference>
<dbReference type="CDD" id="cd07250">
    <property type="entry name" value="HPPD_C_like"/>
    <property type="match status" value="1"/>
</dbReference>
<dbReference type="InterPro" id="IPR004360">
    <property type="entry name" value="Glyas_Fos-R_dOase_dom"/>
</dbReference>
<feature type="binding site" evidence="5">
    <location>
        <position position="230"/>
    </location>
    <ligand>
        <name>Fe cation</name>
        <dbReference type="ChEBI" id="CHEBI:24875"/>
    </ligand>
</feature>
<dbReference type="Pfam" id="PF00903">
    <property type="entry name" value="Glyoxalase"/>
    <property type="match status" value="1"/>
</dbReference>
<keyword evidence="7" id="KW-0223">Dioxygenase</keyword>
<dbReference type="PANTHER" id="PTHR11959:SF1">
    <property type="entry name" value="4-HYDROXYPHENYLPYRUVATE DIOXYGENASE"/>
    <property type="match status" value="1"/>
</dbReference>
<feature type="binding site" evidence="5">
    <location>
        <position position="152"/>
    </location>
    <ligand>
        <name>Fe cation</name>
        <dbReference type="ChEBI" id="CHEBI:24875"/>
    </ligand>
</feature>
<comment type="cofactor">
    <cofactor evidence="5">
        <name>Fe cation</name>
        <dbReference type="ChEBI" id="CHEBI:24875"/>
    </cofactor>
    <text evidence="5">Binds 1 Fe cation per subunit.</text>
</comment>
<reference evidence="7" key="1">
    <citation type="submission" date="2020-05" db="EMBL/GenBank/DDBJ databases">
        <authorList>
            <person name="Zhu T."/>
            <person name="Keshari N."/>
            <person name="Lu X."/>
        </authorList>
    </citation>
    <scope>NUCLEOTIDE SEQUENCE</scope>
    <source>
        <strain evidence="7">NK1-12</strain>
    </source>
</reference>
<protein>
    <submittedName>
        <fullName evidence="7">4-hydroxyphenylpyruvate dioxygenase</fullName>
        <ecNumber evidence="7">1.13.11.27</ecNumber>
    </submittedName>
</protein>
<gene>
    <name evidence="7" type="primary">hppD</name>
    <name evidence="7" type="ORF">HJG54_03855</name>
</gene>